<dbReference type="SUPFAM" id="SSF69118">
    <property type="entry name" value="AhpD-like"/>
    <property type="match status" value="1"/>
</dbReference>
<feature type="domain" description="Carboxymuconolactone decarboxylase-like" evidence="1">
    <location>
        <begin position="23"/>
        <end position="72"/>
    </location>
</feature>
<dbReference type="InterPro" id="IPR004675">
    <property type="entry name" value="AhpD_core"/>
</dbReference>
<protein>
    <submittedName>
        <fullName evidence="2">Carboxymuconolactone decarboxylase family protein</fullName>
    </submittedName>
</protein>
<dbReference type="RefSeq" id="WP_214440344.1">
    <property type="nucleotide sequence ID" value="NZ_JAECZB010000062.1"/>
</dbReference>
<organism evidence="2 3">
    <name type="scientific">Atlanticothrix silvestris CENA357</name>
    <dbReference type="NCBI Taxonomy" id="1725252"/>
    <lineage>
        <taxon>Bacteria</taxon>
        <taxon>Bacillati</taxon>
        <taxon>Cyanobacteriota</taxon>
        <taxon>Cyanophyceae</taxon>
        <taxon>Nostocales</taxon>
        <taxon>Nodulariaceae</taxon>
        <taxon>Atlanticothrix</taxon>
        <taxon>Atlanticothrix silvestris</taxon>
    </lineage>
</organism>
<evidence type="ECO:0000259" key="1">
    <source>
        <dbReference type="Pfam" id="PF02627"/>
    </source>
</evidence>
<reference evidence="2 3" key="1">
    <citation type="journal article" date="2021" name="Int. J. Syst. Evol. Microbiol.">
        <title>Amazonocrinis nigriterrae gen. nov., sp. nov., Atlanticothrix silvestris gen. nov., sp. nov. and Dendronalium phyllosphericum gen. nov., sp. nov., nostocacean cyanobacteria from Brazilian environments.</title>
        <authorList>
            <person name="Alvarenga D.O."/>
            <person name="Andreote A.P.D."/>
            <person name="Branco L.H.Z."/>
            <person name="Delbaje E."/>
            <person name="Cruz R.B."/>
            <person name="Varani A.M."/>
            <person name="Fiore M.F."/>
        </authorList>
    </citation>
    <scope>NUCLEOTIDE SEQUENCE [LARGE SCALE GENOMIC DNA]</scope>
    <source>
        <strain evidence="2 3">CENA357</strain>
    </source>
</reference>
<comment type="caution">
    <text evidence="2">The sequence shown here is derived from an EMBL/GenBank/DDBJ whole genome shotgun (WGS) entry which is preliminary data.</text>
</comment>
<dbReference type="AlphaFoldDB" id="A0A8J7HE14"/>
<dbReference type="Gene3D" id="1.20.1290.10">
    <property type="entry name" value="AhpD-like"/>
    <property type="match status" value="1"/>
</dbReference>
<gene>
    <name evidence="2" type="ORF">I8751_17320</name>
</gene>
<dbReference type="Proteomes" id="UP000599391">
    <property type="component" value="Unassembled WGS sequence"/>
</dbReference>
<proteinExistence type="predicted"/>
<evidence type="ECO:0000313" key="3">
    <source>
        <dbReference type="Proteomes" id="UP000599391"/>
    </source>
</evidence>
<dbReference type="NCBIfam" id="TIGR00778">
    <property type="entry name" value="ahpD_dom"/>
    <property type="match status" value="1"/>
</dbReference>
<name>A0A8J7HE14_9CYAN</name>
<dbReference type="Pfam" id="PF02627">
    <property type="entry name" value="CMD"/>
    <property type="match status" value="1"/>
</dbReference>
<dbReference type="InterPro" id="IPR003779">
    <property type="entry name" value="CMD-like"/>
</dbReference>
<accession>A0A8J7HE14</accession>
<sequence>MSYIDLPSEFPGIIALMKYRSDTGKLIGELTEALLQGDSPLSAGERELIATYVSLQNECKFCATAHEAITRKVLLDQFDAIHPAYKCWHLRNAHEYAVQFLNYL</sequence>
<dbReference type="GO" id="GO:0051920">
    <property type="term" value="F:peroxiredoxin activity"/>
    <property type="evidence" value="ECO:0007669"/>
    <property type="project" value="InterPro"/>
</dbReference>
<dbReference type="InterPro" id="IPR029032">
    <property type="entry name" value="AhpD-like"/>
</dbReference>
<keyword evidence="3" id="KW-1185">Reference proteome</keyword>
<dbReference type="EMBL" id="JAECZB010000062">
    <property type="protein sequence ID" value="MBH8554093.1"/>
    <property type="molecule type" value="Genomic_DNA"/>
</dbReference>
<evidence type="ECO:0000313" key="2">
    <source>
        <dbReference type="EMBL" id="MBH8554093.1"/>
    </source>
</evidence>